<sequence length="28" mass="3095">MFKKTSKKNKEIALTTVQILGTLAQTNS</sequence>
<accession>A4BH04</accession>
<evidence type="ECO:0000313" key="2">
    <source>
        <dbReference type="Proteomes" id="UP000005953"/>
    </source>
</evidence>
<comment type="caution">
    <text evidence="1">The sequence shown here is derived from an EMBL/GenBank/DDBJ whole genome shotgun (WGS) entry which is preliminary data.</text>
</comment>
<name>A4BH04_9GAMM</name>
<proteinExistence type="predicted"/>
<organism evidence="1 2">
    <name type="scientific">Reinekea blandensis MED297</name>
    <dbReference type="NCBI Taxonomy" id="314283"/>
    <lineage>
        <taxon>Bacteria</taxon>
        <taxon>Pseudomonadati</taxon>
        <taxon>Pseudomonadota</taxon>
        <taxon>Gammaproteobacteria</taxon>
        <taxon>Oceanospirillales</taxon>
        <taxon>Saccharospirillaceae</taxon>
        <taxon>Reinekea</taxon>
    </lineage>
</organism>
<evidence type="ECO:0000313" key="1">
    <source>
        <dbReference type="EMBL" id="EAR08650.1"/>
    </source>
</evidence>
<dbReference type="EMBL" id="AAOE01000018">
    <property type="protein sequence ID" value="EAR08650.1"/>
    <property type="molecule type" value="Genomic_DNA"/>
</dbReference>
<dbReference type="HOGENOM" id="CLU_3412825_0_0_6"/>
<dbReference type="Proteomes" id="UP000005953">
    <property type="component" value="Unassembled WGS sequence"/>
</dbReference>
<protein>
    <submittedName>
        <fullName evidence="1">Uncharacterized protein</fullName>
    </submittedName>
</protein>
<gene>
    <name evidence="1" type="ORF">MED297_03060</name>
</gene>
<reference evidence="1 2" key="1">
    <citation type="submission" date="2006-02" db="EMBL/GenBank/DDBJ databases">
        <authorList>
            <person name="Pinhassi J."/>
            <person name="Pedros-Alio C."/>
            <person name="Ferriera S."/>
            <person name="Johnson J."/>
            <person name="Kravitz S."/>
            <person name="Halpern A."/>
            <person name="Remington K."/>
            <person name="Beeson K."/>
            <person name="Tran B."/>
            <person name="Rogers Y.-H."/>
            <person name="Friedman R."/>
            <person name="Venter J.C."/>
        </authorList>
    </citation>
    <scope>NUCLEOTIDE SEQUENCE [LARGE SCALE GENOMIC DNA]</scope>
    <source>
        <strain evidence="1 2">MED297</strain>
    </source>
</reference>
<keyword evidence="2" id="KW-1185">Reference proteome</keyword>
<dbReference type="AlphaFoldDB" id="A4BH04"/>